<feature type="domain" description="TIR" evidence="2">
    <location>
        <begin position="877"/>
        <end position="985"/>
    </location>
</feature>
<feature type="compositionally biased region" description="Basic and acidic residues" evidence="1">
    <location>
        <begin position="784"/>
        <end position="801"/>
    </location>
</feature>
<feature type="region of interest" description="Disordered" evidence="1">
    <location>
        <begin position="1008"/>
        <end position="1051"/>
    </location>
</feature>
<dbReference type="PANTHER" id="PTHR46270:SF2">
    <property type="entry name" value="TIR DOMAIN-CONTAINING PROTEIN"/>
    <property type="match status" value="1"/>
</dbReference>
<feature type="region of interest" description="Disordered" evidence="1">
    <location>
        <begin position="1"/>
        <end position="97"/>
    </location>
</feature>
<organism evidence="4">
    <name type="scientific">Salpingoeca rosetta (strain ATCC 50818 / BSB-021)</name>
    <dbReference type="NCBI Taxonomy" id="946362"/>
    <lineage>
        <taxon>Eukaryota</taxon>
        <taxon>Choanoflagellata</taxon>
        <taxon>Craspedida</taxon>
        <taxon>Salpingoecidae</taxon>
        <taxon>Salpingoeca</taxon>
    </lineage>
</organism>
<evidence type="ECO:0000256" key="1">
    <source>
        <dbReference type="SAM" id="MobiDB-lite"/>
    </source>
</evidence>
<dbReference type="Pfam" id="PF13676">
    <property type="entry name" value="TIR_2"/>
    <property type="match status" value="1"/>
</dbReference>
<feature type="compositionally biased region" description="Low complexity" evidence="1">
    <location>
        <begin position="736"/>
        <end position="754"/>
    </location>
</feature>
<feature type="compositionally biased region" description="Polar residues" evidence="1">
    <location>
        <begin position="755"/>
        <end position="764"/>
    </location>
</feature>
<dbReference type="KEGG" id="sre:PTSG_07010"/>
<feature type="compositionally biased region" description="Acidic residues" evidence="1">
    <location>
        <begin position="774"/>
        <end position="783"/>
    </location>
</feature>
<feature type="region of interest" description="Disordered" evidence="1">
    <location>
        <begin position="736"/>
        <end position="830"/>
    </location>
</feature>
<dbReference type="Proteomes" id="UP000007799">
    <property type="component" value="Unassembled WGS sequence"/>
</dbReference>
<name>F2UDS7_SALR5</name>
<feature type="region of interest" description="Disordered" evidence="1">
    <location>
        <begin position="637"/>
        <end position="706"/>
    </location>
</feature>
<dbReference type="AlphaFoldDB" id="F2UDS7"/>
<keyword evidence="4" id="KW-1185">Reference proteome</keyword>
<feature type="compositionally biased region" description="Low complexity" evidence="1">
    <location>
        <begin position="637"/>
        <end position="651"/>
    </location>
</feature>
<dbReference type="InterPro" id="IPR000157">
    <property type="entry name" value="TIR_dom"/>
</dbReference>
<sequence>MNRMQMAMGPPTSARTDDTPPHIGVVVTDTATAAATTATTTTTTTDSADAEKKETEEVSHQNAEAASNAVSDDEDEEEDGEDTSVSASDTSSDEADEDDLAAFASTVMAELETWLERCDARQKQAQGSKKGSDSGDQGTVSAAQSHDDLADLEDLPALTEYVSNWTGAPEVTAALLERGDLQTKLLNLVPTLKPVPLLFLGASASENELQESVVALGVIDKLKLALQATADLVDAASVVAPGTKTGDVVHAVCTLIYIMGTDHSQNFTNLVPISTDPSAVRAFARVFTSTWSQGEGPLAELTMLAAVKLAASISDPKLLEDFVTTTQFPVLPAMRFEAKPSLRLACHLMQAYAAGGAAGRVLNQFPSILNTVMDAVQDASDASSAGDAGIALFNGTDSTTGSQAVSPFAKTLVDVFSRAPKYSRVWNGAYGALGNLCRYLGDEGLTYLRELKVHNLFHPLMHSSNPKDHPADAASIVANLIGHVEQHPLLKASDNIIGIVHTELEKAWANEDLEGRTSEPWEPLQGLANLSVNDSNKPLIANTCLNLVMDILESSRPKDRLTDKFAIKVIANLAVTNALCGQQDRILRVFKRMLEASSKAKEDPAHRTPAQHVLTPEVKQDIGLTIFRIERLNTMEAAAPPASRQPASVRRGASHHRFNNQQQKQKQKQKSGARGRNMLRATTLDAPNTEDGGLGGAERGSGMSVPTVTRVQVGGGSMAMGMGLSKAGEVLKRNNAMDANDNDNNAAENGATNALSMPTDTSGKMTEEQKDGKEEEEEEEEEVPQAKKQEESAFKMGHADDVSDNSDDDDDDNSEDDEMTNAAVKETDVGGVITSTDMSSLHKPAPVVREVSHTQVAEAAPEAGELQQEQQLRPGHIMLSYPWKHQSFMLRVRNALESHGYKVWMDVDHVAGSILESMSDGVEKADVIVMCLCEAYKTSTPCRTEGEYAYKLGKPIVPIRPEVYVPDGWLGALCANLLYVDFTTDDAMFWAAQQHMLLQQVGRYTQPHTPASSGVHPGEGSLTTTTTTTTSADGSGGKNSRGEKSAGVGSDGIDWRTRALSAEHKLRDVINRAAEQAASSPTTAHGIHGGEGGKMQLGEVLAALSRIEDRLNNPPAPEQGMYCRCCIS</sequence>
<dbReference type="RefSeq" id="XP_004992422.1">
    <property type="nucleotide sequence ID" value="XM_004992365.1"/>
</dbReference>
<dbReference type="OrthoDB" id="9978456at2759"/>
<feature type="compositionally biased region" description="Acidic residues" evidence="1">
    <location>
        <begin position="71"/>
        <end position="82"/>
    </location>
</feature>
<proteinExistence type="predicted"/>
<feature type="compositionally biased region" description="Basic and acidic residues" evidence="1">
    <location>
        <begin position="49"/>
        <end position="59"/>
    </location>
</feature>
<feature type="compositionally biased region" description="Low complexity" evidence="1">
    <location>
        <begin position="123"/>
        <end position="138"/>
    </location>
</feature>
<dbReference type="SUPFAM" id="SSF48371">
    <property type="entry name" value="ARM repeat"/>
    <property type="match status" value="1"/>
</dbReference>
<dbReference type="EMBL" id="GL832970">
    <property type="protein sequence ID" value="EGD74777.1"/>
    <property type="molecule type" value="Genomic_DNA"/>
</dbReference>
<dbReference type="GO" id="GO:0007165">
    <property type="term" value="P:signal transduction"/>
    <property type="evidence" value="ECO:0007669"/>
    <property type="project" value="InterPro"/>
</dbReference>
<accession>F2UDS7</accession>
<dbReference type="InterPro" id="IPR016024">
    <property type="entry name" value="ARM-type_fold"/>
</dbReference>
<dbReference type="InParanoid" id="F2UDS7"/>
<feature type="compositionally biased region" description="Low complexity" evidence="1">
    <location>
        <begin position="28"/>
        <end position="47"/>
    </location>
</feature>
<feature type="region of interest" description="Disordered" evidence="1">
    <location>
        <begin position="120"/>
        <end position="148"/>
    </location>
</feature>
<dbReference type="SUPFAM" id="SSF52200">
    <property type="entry name" value="Toll/Interleukin receptor TIR domain"/>
    <property type="match status" value="1"/>
</dbReference>
<feature type="compositionally biased region" description="Polar residues" evidence="1">
    <location>
        <begin position="60"/>
        <end position="70"/>
    </location>
</feature>
<reference evidence="3" key="1">
    <citation type="submission" date="2009-08" db="EMBL/GenBank/DDBJ databases">
        <title>Annotation of Salpingoeca rosetta.</title>
        <authorList>
            <consortium name="The Broad Institute Genome Sequencing Platform"/>
            <person name="Russ C."/>
            <person name="Cuomo C."/>
            <person name="Burger G."/>
            <person name="Gray M.W."/>
            <person name="Holland P.W.H."/>
            <person name="King N."/>
            <person name="Lang F.B.F."/>
            <person name="Roger A.J."/>
            <person name="Ruiz-Trillo I."/>
            <person name="Young S.K."/>
            <person name="Zeng Q."/>
            <person name="Gargeya S."/>
            <person name="Alvarado L."/>
            <person name="Berlin A."/>
            <person name="Chapman S.B."/>
            <person name="Chen Z."/>
            <person name="Freedman E."/>
            <person name="Gellesch M."/>
            <person name="Goldberg J."/>
            <person name="Griggs A."/>
            <person name="Gujja S."/>
            <person name="Heilman E."/>
            <person name="Heiman D."/>
            <person name="Howarth C."/>
            <person name="Mehta T."/>
            <person name="Neiman D."/>
            <person name="Pearson M."/>
            <person name="Roberts A."/>
            <person name="Saif S."/>
            <person name="Shea T."/>
            <person name="Shenoy N."/>
            <person name="Sisk P."/>
            <person name="Stolte C."/>
            <person name="Sykes S."/>
            <person name="White J."/>
            <person name="Yandava C."/>
            <person name="Haas B."/>
            <person name="Nusbaum C."/>
            <person name="Birren B."/>
        </authorList>
    </citation>
    <scope>NUCLEOTIDE SEQUENCE [LARGE SCALE GENOMIC DNA]</scope>
    <source>
        <strain evidence="3">ATCC 50818</strain>
    </source>
</reference>
<protein>
    <recommendedName>
        <fullName evidence="2">TIR domain-containing protein</fullName>
    </recommendedName>
</protein>
<dbReference type="InterPro" id="IPR035897">
    <property type="entry name" value="Toll_tir_struct_dom_sf"/>
</dbReference>
<evidence type="ECO:0000259" key="2">
    <source>
        <dbReference type="Pfam" id="PF13676"/>
    </source>
</evidence>
<feature type="compositionally biased region" description="Acidic residues" evidence="1">
    <location>
        <begin position="802"/>
        <end position="819"/>
    </location>
</feature>
<gene>
    <name evidence="3" type="ORF">PTSG_07010</name>
</gene>
<evidence type="ECO:0000313" key="4">
    <source>
        <dbReference type="Proteomes" id="UP000007799"/>
    </source>
</evidence>
<evidence type="ECO:0000313" key="3">
    <source>
        <dbReference type="EMBL" id="EGD74777.1"/>
    </source>
</evidence>
<dbReference type="Gene3D" id="3.40.50.10140">
    <property type="entry name" value="Toll/interleukin-1 receptor homology (TIR) domain"/>
    <property type="match status" value="1"/>
</dbReference>
<dbReference type="STRING" id="946362.F2UDS7"/>
<dbReference type="PANTHER" id="PTHR46270">
    <property type="entry name" value="ARMADILLO-TYPE FOLD-RELATED"/>
    <property type="match status" value="1"/>
</dbReference>
<dbReference type="GeneID" id="16072989"/>